<reference evidence="2" key="1">
    <citation type="submission" date="2016-07" db="EMBL/GenBank/DDBJ databases">
        <authorList>
            <person name="Bretaudeau A."/>
        </authorList>
    </citation>
    <scope>NUCLEOTIDE SEQUENCE</scope>
    <source>
        <strain evidence="2">Rice</strain>
        <tissue evidence="2">Whole body</tissue>
    </source>
</reference>
<proteinExistence type="predicted"/>
<feature type="compositionally biased region" description="Low complexity" evidence="1">
    <location>
        <begin position="242"/>
        <end position="253"/>
    </location>
</feature>
<dbReference type="EMBL" id="ODYU01004339">
    <property type="protein sequence ID" value="SOQ44094.1"/>
    <property type="molecule type" value="Genomic_DNA"/>
</dbReference>
<feature type="region of interest" description="Disordered" evidence="1">
    <location>
        <begin position="179"/>
        <end position="253"/>
    </location>
</feature>
<name>A0A2H1VV42_SPOFR</name>
<evidence type="ECO:0000313" key="2">
    <source>
        <dbReference type="EMBL" id="SOQ44094.1"/>
    </source>
</evidence>
<accession>A0A2H1VV42</accession>
<evidence type="ECO:0000256" key="1">
    <source>
        <dbReference type="SAM" id="MobiDB-lite"/>
    </source>
</evidence>
<sequence>MERCVLLMNTMDDFPTIDKSHTRAAIAALCTFLALVAVSFEQDASDPTPISPCPNVFMYEPPGSEKGRWYGVVNLSTDSTLHSLWLNIVLDNKADILGYGVWNCARYMAIDSPPGGKLPLGEARGSVRLLLTKNHPVPSPAFRAGAPKNHPMTSLVLGKTRRSVRLLLTKTTPFLRLLFEPEPHPSDQDRNRPNYVLTTQRPERTRKPVSSPPRDTEYWDGPAVIVLPAPDKTNTKTPSGQVSSSTSSTVLLS</sequence>
<feature type="compositionally biased region" description="Basic and acidic residues" evidence="1">
    <location>
        <begin position="179"/>
        <end position="192"/>
    </location>
</feature>
<organism evidence="2">
    <name type="scientific">Spodoptera frugiperda</name>
    <name type="common">Fall armyworm</name>
    <dbReference type="NCBI Taxonomy" id="7108"/>
    <lineage>
        <taxon>Eukaryota</taxon>
        <taxon>Metazoa</taxon>
        <taxon>Ecdysozoa</taxon>
        <taxon>Arthropoda</taxon>
        <taxon>Hexapoda</taxon>
        <taxon>Insecta</taxon>
        <taxon>Pterygota</taxon>
        <taxon>Neoptera</taxon>
        <taxon>Endopterygota</taxon>
        <taxon>Lepidoptera</taxon>
        <taxon>Glossata</taxon>
        <taxon>Ditrysia</taxon>
        <taxon>Noctuoidea</taxon>
        <taxon>Noctuidae</taxon>
        <taxon>Amphipyrinae</taxon>
        <taxon>Spodoptera</taxon>
    </lineage>
</organism>
<gene>
    <name evidence="2" type="ORF">SFRICE_016155</name>
</gene>
<dbReference type="AlphaFoldDB" id="A0A2H1VV42"/>
<protein>
    <submittedName>
        <fullName evidence="2">SFRICE_016155</fullName>
    </submittedName>
</protein>